<evidence type="ECO:0000256" key="6">
    <source>
        <dbReference type="ARBA" id="ARBA00050776"/>
    </source>
</evidence>
<evidence type="ECO:0000256" key="4">
    <source>
        <dbReference type="ARBA" id="ARBA00022679"/>
    </source>
</evidence>
<dbReference type="Proteomes" id="UP000034457">
    <property type="component" value="Unassembled WGS sequence"/>
</dbReference>
<evidence type="ECO:0000256" key="3">
    <source>
        <dbReference type="ARBA" id="ARBA00012239"/>
    </source>
</evidence>
<comment type="caution">
    <text evidence="9">The sequence shown here is derived from an EMBL/GenBank/DDBJ whole genome shotgun (WGS) entry which is preliminary data.</text>
</comment>
<dbReference type="InterPro" id="IPR010970">
    <property type="entry name" value="Cys_dSase_SufS"/>
</dbReference>
<dbReference type="CDD" id="cd06453">
    <property type="entry name" value="SufS_like"/>
    <property type="match status" value="1"/>
</dbReference>
<dbReference type="AlphaFoldDB" id="A0A0G0BZ07"/>
<evidence type="ECO:0000313" key="9">
    <source>
        <dbReference type="EMBL" id="KKP74458.1"/>
    </source>
</evidence>
<evidence type="ECO:0000313" key="10">
    <source>
        <dbReference type="Proteomes" id="UP000034457"/>
    </source>
</evidence>
<comment type="similarity">
    <text evidence="2">Belongs to the class-V pyridoxal-phosphate-dependent aminotransferase family. Csd subfamily.</text>
</comment>
<dbReference type="GO" id="GO:0031071">
    <property type="term" value="F:cysteine desulfurase activity"/>
    <property type="evidence" value="ECO:0007669"/>
    <property type="project" value="UniProtKB-EC"/>
</dbReference>
<evidence type="ECO:0000259" key="8">
    <source>
        <dbReference type="Pfam" id="PF00266"/>
    </source>
</evidence>
<keyword evidence="4" id="KW-0808">Transferase</keyword>
<feature type="domain" description="Aminotransferase class V" evidence="8">
    <location>
        <begin position="21"/>
        <end position="151"/>
    </location>
</feature>
<dbReference type="EC" id="2.8.1.7" evidence="3"/>
<dbReference type="InterPro" id="IPR015422">
    <property type="entry name" value="PyrdxlP-dep_Trfase_small"/>
</dbReference>
<dbReference type="EMBL" id="LBQC01000001">
    <property type="protein sequence ID" value="KKP74458.1"/>
    <property type="molecule type" value="Genomic_DNA"/>
</dbReference>
<comment type="catalytic activity">
    <reaction evidence="6">
        <text>(sulfur carrier)-H + L-cysteine = (sulfur carrier)-SH + L-alanine</text>
        <dbReference type="Rhea" id="RHEA:43892"/>
        <dbReference type="Rhea" id="RHEA-COMP:14737"/>
        <dbReference type="Rhea" id="RHEA-COMP:14739"/>
        <dbReference type="ChEBI" id="CHEBI:29917"/>
        <dbReference type="ChEBI" id="CHEBI:35235"/>
        <dbReference type="ChEBI" id="CHEBI:57972"/>
        <dbReference type="ChEBI" id="CHEBI:64428"/>
        <dbReference type="EC" id="2.8.1.7"/>
    </reaction>
</comment>
<dbReference type="InterPro" id="IPR000192">
    <property type="entry name" value="Aminotrans_V_dom"/>
</dbReference>
<dbReference type="Pfam" id="PF00266">
    <property type="entry name" value="Aminotran_5"/>
    <property type="match status" value="2"/>
</dbReference>
<dbReference type="Gene3D" id="3.90.1150.10">
    <property type="entry name" value="Aspartate Aminotransferase, domain 1"/>
    <property type="match status" value="2"/>
</dbReference>
<comment type="cofactor">
    <cofactor evidence="1 7">
        <name>pyridoxal 5'-phosphate</name>
        <dbReference type="ChEBI" id="CHEBI:597326"/>
    </cofactor>
</comment>
<dbReference type="SUPFAM" id="SSF53383">
    <property type="entry name" value="PLP-dependent transferases"/>
    <property type="match status" value="1"/>
</dbReference>
<dbReference type="GO" id="GO:0030170">
    <property type="term" value="F:pyridoxal phosphate binding"/>
    <property type="evidence" value="ECO:0007669"/>
    <property type="project" value="InterPro"/>
</dbReference>
<proteinExistence type="inferred from homology"/>
<keyword evidence="5" id="KW-0663">Pyridoxal phosphate</keyword>
<dbReference type="PANTHER" id="PTHR43586:SF8">
    <property type="entry name" value="CYSTEINE DESULFURASE 1, CHLOROPLASTIC"/>
    <property type="match status" value="1"/>
</dbReference>
<evidence type="ECO:0000256" key="5">
    <source>
        <dbReference type="ARBA" id="ARBA00022898"/>
    </source>
</evidence>
<reference evidence="9 10" key="1">
    <citation type="journal article" date="2015" name="Nature">
        <title>rRNA introns, odd ribosomes, and small enigmatic genomes across a large radiation of phyla.</title>
        <authorList>
            <person name="Brown C.T."/>
            <person name="Hug L.A."/>
            <person name="Thomas B.C."/>
            <person name="Sharon I."/>
            <person name="Castelle C.J."/>
            <person name="Singh A."/>
            <person name="Wilkins M.J."/>
            <person name="Williams K.H."/>
            <person name="Banfield J.F."/>
        </authorList>
    </citation>
    <scope>NUCLEOTIDE SEQUENCE [LARGE SCALE GENOMIC DNA]</scope>
</reference>
<evidence type="ECO:0000256" key="1">
    <source>
        <dbReference type="ARBA" id="ARBA00001933"/>
    </source>
</evidence>
<gene>
    <name evidence="9" type="ORF">UR68_C0001G0058</name>
</gene>
<dbReference type="GO" id="GO:0006534">
    <property type="term" value="P:cysteine metabolic process"/>
    <property type="evidence" value="ECO:0007669"/>
    <property type="project" value="InterPro"/>
</dbReference>
<feature type="domain" description="Aminotransferase class V" evidence="8">
    <location>
        <begin position="188"/>
        <end position="435"/>
    </location>
</feature>
<dbReference type="Gene3D" id="3.40.640.10">
    <property type="entry name" value="Type I PLP-dependent aspartate aminotransferase-like (Major domain)"/>
    <property type="match status" value="2"/>
</dbReference>
<dbReference type="PANTHER" id="PTHR43586">
    <property type="entry name" value="CYSTEINE DESULFURASE"/>
    <property type="match status" value="1"/>
</dbReference>
<dbReference type="InterPro" id="IPR015421">
    <property type="entry name" value="PyrdxlP-dep_Trfase_major"/>
</dbReference>
<evidence type="ECO:0000256" key="2">
    <source>
        <dbReference type="ARBA" id="ARBA00010447"/>
    </source>
</evidence>
<dbReference type="STRING" id="1618478.UR68_C0001G0058"/>
<sequence length="447" mass="49985">MVNFNKIKADFPIFKNNKDLVYLDSTATSLKPGEVIEKLNEYYTGYSANIFRGVYKISEKATTEYEKTRNKAAEFINANSLDEVIFTRNTTESINLIAYSWGRQNVKRNDEIVTTVMEHHSNFVPWQVLATETNAIFKVIDVDEDGYLACHPEQSEGSSDRRERYASPSTRRYLATLDSSSLITPRNDACQLEGIVTKNTKILAIAYVSNVLGTINPIKEIIAAAKKINPKIITIVDAAQAVPHMKVDVQDLGCDLLVFSSHKMLGPTGVGVLWGKKQILDEMYPFMYGGEMISEVYLDRTTYKPTPHKFEAGTPAIGEVIALSSAIDYLNKIGLKNISAHEKQLALQCFKTLKSEFGEKIKILGPKNLQNRAGIISFNFGNYHSHDIASILDEDNIAVRAGNHCAMPLHTRLGVDSTVRASFYIYNDGKDVDRLINGLRKAEKILK</sequence>
<accession>A0A0G0BZ07</accession>
<protein>
    <recommendedName>
        <fullName evidence="3">cysteine desulfurase</fullName>
        <ecNumber evidence="3">2.8.1.7</ecNumber>
    </recommendedName>
</protein>
<dbReference type="PATRIC" id="fig|1618478.3.peg.61"/>
<dbReference type="InterPro" id="IPR015424">
    <property type="entry name" value="PyrdxlP-dep_Trfase"/>
</dbReference>
<organism evidence="9 10">
    <name type="scientific">Candidatus Roizmanbacteria bacterium GW2011_GWA2_35_19</name>
    <dbReference type="NCBI Taxonomy" id="1618478"/>
    <lineage>
        <taxon>Bacteria</taxon>
        <taxon>Candidatus Roizmaniibacteriota</taxon>
    </lineage>
</organism>
<dbReference type="InterPro" id="IPR020578">
    <property type="entry name" value="Aminotrans_V_PyrdxlP_BS"/>
</dbReference>
<evidence type="ECO:0000256" key="7">
    <source>
        <dbReference type="RuleBase" id="RU004504"/>
    </source>
</evidence>
<name>A0A0G0BZ07_9BACT</name>
<dbReference type="PROSITE" id="PS00595">
    <property type="entry name" value="AA_TRANSFER_CLASS_5"/>
    <property type="match status" value="1"/>
</dbReference>